<dbReference type="RefSeq" id="WP_100339117.1">
    <property type="nucleotide sequence ID" value="NZ_PGFA01000006.1"/>
</dbReference>
<feature type="domain" description="Fibronectin type-III" evidence="2">
    <location>
        <begin position="258"/>
        <end position="347"/>
    </location>
</feature>
<evidence type="ECO:0000259" key="2">
    <source>
        <dbReference type="PROSITE" id="PS50853"/>
    </source>
</evidence>
<feature type="signal peptide" evidence="1">
    <location>
        <begin position="1"/>
        <end position="31"/>
    </location>
</feature>
<dbReference type="Proteomes" id="UP000228535">
    <property type="component" value="Unassembled WGS sequence"/>
</dbReference>
<dbReference type="SUPFAM" id="SSF49265">
    <property type="entry name" value="Fibronectin type III"/>
    <property type="match status" value="1"/>
</dbReference>
<dbReference type="InterPro" id="IPR026444">
    <property type="entry name" value="Secre_tail"/>
</dbReference>
<dbReference type="PROSITE" id="PS50853">
    <property type="entry name" value="FN3"/>
    <property type="match status" value="1"/>
</dbReference>
<proteinExistence type="predicted"/>
<accession>A0A2M9APX9</accession>
<dbReference type="InterPro" id="IPR013783">
    <property type="entry name" value="Ig-like_fold"/>
</dbReference>
<gene>
    <name evidence="3" type="ORF">CLV45_4894</name>
</gene>
<evidence type="ECO:0000313" key="3">
    <source>
        <dbReference type="EMBL" id="PJJ47756.1"/>
    </source>
</evidence>
<evidence type="ECO:0000256" key="1">
    <source>
        <dbReference type="SAM" id="SignalP"/>
    </source>
</evidence>
<dbReference type="InterPro" id="IPR003961">
    <property type="entry name" value="FN3_dom"/>
</dbReference>
<dbReference type="InterPro" id="IPR036116">
    <property type="entry name" value="FN3_sf"/>
</dbReference>
<dbReference type="Gene3D" id="2.60.40.10">
    <property type="entry name" value="Immunoglobulins"/>
    <property type="match status" value="1"/>
</dbReference>
<keyword evidence="4" id="KW-1185">Reference proteome</keyword>
<dbReference type="Pfam" id="PF00041">
    <property type="entry name" value="fn3"/>
    <property type="match status" value="1"/>
</dbReference>
<dbReference type="CDD" id="cd00063">
    <property type="entry name" value="FN3"/>
    <property type="match status" value="1"/>
</dbReference>
<organism evidence="3 4">
    <name type="scientific">Hymenobacter chitinivorans DSM 11115</name>
    <dbReference type="NCBI Taxonomy" id="1121954"/>
    <lineage>
        <taxon>Bacteria</taxon>
        <taxon>Pseudomonadati</taxon>
        <taxon>Bacteroidota</taxon>
        <taxon>Cytophagia</taxon>
        <taxon>Cytophagales</taxon>
        <taxon>Hymenobacteraceae</taxon>
        <taxon>Hymenobacter</taxon>
    </lineage>
</organism>
<dbReference type="NCBIfam" id="TIGR04183">
    <property type="entry name" value="Por_Secre_tail"/>
    <property type="match status" value="1"/>
</dbReference>
<feature type="chain" id="PRO_5014954930" evidence="1">
    <location>
        <begin position="32"/>
        <end position="989"/>
    </location>
</feature>
<dbReference type="OrthoDB" id="531718at2"/>
<protein>
    <submittedName>
        <fullName evidence="3">Putative secreted protein (Por secretion system target)</fullName>
    </submittedName>
</protein>
<sequence length="989" mass="104299">MQLTLLTAWRPRWRHVLPFVLSLLTTAASWAQVQTFPLRAYSFAASQGTYTPVPFVYETVQVKDITQDDNESRPFDIGFPFVFEGATYTRFVMDSNGWLSLTVGSATSSNNGFDLQGTRAYAPLFAPLWDDLHGRVGQAFFLTEGTAPNRVLTAEWRNWSWPRSAGDAQYPYSTISFQVKLYETTGVIQYCYRQEAGIPQTSELSATIGIRGNYLSFLSLSDASAAPTVSSTVSTNTINQRPATGQVYTFTPPTACPNPTSVTATATSQTTATVSFVPGANSPVSYKVQYFATSGNQSGTVTGTTSPVELTGLLPATTYQIMVFSTCSNGASSPGTQPAVYVTTLAPPNTNSSWTGAVSRAWDEPGNWSANLVPAATTNVLINATANQPIVTGRQVSGVVRLRPDATLTLTANSQLSASGYVSLPPGSSLVQAAGSTLAIGGYWNNNGATLTLDPTSTVSFWGSTPHDVGGGEPTTFQNLVVGDATPQDELNLTNAISVQHLLKTVQNSIVQVQTDGSLRLLDGAQVVRDADSFVAGSVTAEKLLPAAGRHFYAAPVRTATLAGLAAPGYAPVVNAAYNTSANPAAVVPYPTVFGFDQSRISTAVEPRADFETGFFSPTALTEVITPGLGYRLDTSTGALLAVTGPLNSSNITRSGLTRGTLPQSGYHLLGNPYPGVLDWDAVAGASTTTGLDAAIYTSQPNGTYRPYVNGIGAGRYVLPGQAFWVRVSAASTPASVTFTQAARYPDFFNAAAPPTTTEIRPLLQLSLAGATGPADEATVYFQPGATAGFDARFDATRLPTSGLPYLAWADAQPLAISGRPLLTDDDLTLPLTVGSPAAGTYSLTASRLLNLPPGTFAYLRDAQTGTNVNLAQQPTYSFTLGTTPTSTRFSVLLTRDTKLAVAPAALSKQVAVYPVPARNLAWLELPAALQSKPLQVALYNTLGQTVRTWNLPAAAQPHSLNLLGLAPGAYHLRLATSQGTVSKAVLVE</sequence>
<keyword evidence="1" id="KW-0732">Signal</keyword>
<evidence type="ECO:0000313" key="4">
    <source>
        <dbReference type="Proteomes" id="UP000228535"/>
    </source>
</evidence>
<dbReference type="EMBL" id="PGFA01000006">
    <property type="protein sequence ID" value="PJJ47756.1"/>
    <property type="molecule type" value="Genomic_DNA"/>
</dbReference>
<name>A0A2M9APX9_9BACT</name>
<comment type="caution">
    <text evidence="3">The sequence shown here is derived from an EMBL/GenBank/DDBJ whole genome shotgun (WGS) entry which is preliminary data.</text>
</comment>
<reference evidence="3 4" key="1">
    <citation type="submission" date="2017-11" db="EMBL/GenBank/DDBJ databases">
        <title>Genomic Encyclopedia of Archaeal and Bacterial Type Strains, Phase II (KMG-II): From Individual Species to Whole Genera.</title>
        <authorList>
            <person name="Goeker M."/>
        </authorList>
    </citation>
    <scope>NUCLEOTIDE SEQUENCE [LARGE SCALE GENOMIC DNA]</scope>
    <source>
        <strain evidence="3 4">DSM 11115</strain>
    </source>
</reference>
<dbReference type="AlphaFoldDB" id="A0A2M9APX9"/>
<dbReference type="SMART" id="SM00060">
    <property type="entry name" value="FN3"/>
    <property type="match status" value="1"/>
</dbReference>